<dbReference type="AlphaFoldDB" id="A0A0D2QA80"/>
<evidence type="ECO:0000256" key="1">
    <source>
        <dbReference type="ARBA" id="ARBA00004613"/>
    </source>
</evidence>
<dbReference type="GO" id="GO:0016491">
    <property type="term" value="F:oxidoreductase activity"/>
    <property type="evidence" value="ECO:0007669"/>
    <property type="project" value="InterPro"/>
</dbReference>
<accession>A0A0D2QA80</accession>
<protein>
    <recommendedName>
        <fullName evidence="4">ER-bound oxygenase mpaB/mpaB'/Rubber oxygenase catalytic domain-containing protein</fullName>
    </recommendedName>
</protein>
<comment type="subcellular location">
    <subcellularLocation>
        <location evidence="1">Secreted</location>
    </subcellularLocation>
</comment>
<keyword evidence="3" id="KW-1133">Transmembrane helix</keyword>
<feature type="domain" description="ER-bound oxygenase mpaB/mpaB'/Rubber oxygenase catalytic" evidence="4">
    <location>
        <begin position="154"/>
        <end position="316"/>
    </location>
</feature>
<organism evidence="5 6">
    <name type="scientific">Hypholoma sublateritium (strain FD-334 SS-4)</name>
    <dbReference type="NCBI Taxonomy" id="945553"/>
    <lineage>
        <taxon>Eukaryota</taxon>
        <taxon>Fungi</taxon>
        <taxon>Dikarya</taxon>
        <taxon>Basidiomycota</taxon>
        <taxon>Agaricomycotina</taxon>
        <taxon>Agaricomycetes</taxon>
        <taxon>Agaricomycetidae</taxon>
        <taxon>Agaricales</taxon>
        <taxon>Agaricineae</taxon>
        <taxon>Strophariaceae</taxon>
        <taxon>Hypholoma</taxon>
    </lineage>
</organism>
<dbReference type="InterPro" id="IPR046366">
    <property type="entry name" value="MPAB"/>
</dbReference>
<dbReference type="PROSITE" id="PS00256">
    <property type="entry name" value="AKH"/>
    <property type="match status" value="1"/>
</dbReference>
<dbReference type="PANTHER" id="PTHR36124">
    <property type="match status" value="1"/>
</dbReference>
<dbReference type="GO" id="GO:0005576">
    <property type="term" value="C:extracellular region"/>
    <property type="evidence" value="ECO:0007669"/>
    <property type="project" value="UniProtKB-SubCell"/>
</dbReference>
<feature type="transmembrane region" description="Helical" evidence="3">
    <location>
        <begin position="54"/>
        <end position="74"/>
    </location>
</feature>
<evidence type="ECO:0000256" key="3">
    <source>
        <dbReference type="SAM" id="Phobius"/>
    </source>
</evidence>
<dbReference type="PANTHER" id="PTHR36124:SF1">
    <property type="entry name" value="ER-BOUND OXYGENASE MPAB_MPAB'_RUBBER OXYGENASE CATALYTIC DOMAIN-CONTAINING PROTEIN"/>
    <property type="match status" value="1"/>
</dbReference>
<proteinExistence type="predicted"/>
<dbReference type="InterPro" id="IPR002047">
    <property type="entry name" value="Adipokinetic_hormone_CS"/>
</dbReference>
<keyword evidence="2" id="KW-0964">Secreted</keyword>
<gene>
    <name evidence="5" type="ORF">HYPSUDRAFT_33955</name>
</gene>
<dbReference type="OMA" id="MNWIHRQ"/>
<dbReference type="InterPro" id="IPR018713">
    <property type="entry name" value="MPAB/Lcp_cat_dom"/>
</dbReference>
<dbReference type="EMBL" id="KN817521">
    <property type="protein sequence ID" value="KJA28530.1"/>
    <property type="molecule type" value="Genomic_DNA"/>
</dbReference>
<dbReference type="GO" id="GO:0005179">
    <property type="term" value="F:hormone activity"/>
    <property type="evidence" value="ECO:0007669"/>
    <property type="project" value="InterPro"/>
</dbReference>
<reference evidence="6" key="1">
    <citation type="submission" date="2014-04" db="EMBL/GenBank/DDBJ databases">
        <title>Evolutionary Origins and Diversification of the Mycorrhizal Mutualists.</title>
        <authorList>
            <consortium name="DOE Joint Genome Institute"/>
            <consortium name="Mycorrhizal Genomics Consortium"/>
            <person name="Kohler A."/>
            <person name="Kuo A."/>
            <person name="Nagy L.G."/>
            <person name="Floudas D."/>
            <person name="Copeland A."/>
            <person name="Barry K.W."/>
            <person name="Cichocki N."/>
            <person name="Veneault-Fourrey C."/>
            <person name="LaButti K."/>
            <person name="Lindquist E.A."/>
            <person name="Lipzen A."/>
            <person name="Lundell T."/>
            <person name="Morin E."/>
            <person name="Murat C."/>
            <person name="Riley R."/>
            <person name="Ohm R."/>
            <person name="Sun H."/>
            <person name="Tunlid A."/>
            <person name="Henrissat B."/>
            <person name="Grigoriev I.V."/>
            <person name="Hibbett D.S."/>
            <person name="Martin F."/>
        </authorList>
    </citation>
    <scope>NUCLEOTIDE SEQUENCE [LARGE SCALE GENOMIC DNA]</scope>
    <source>
        <strain evidence="6">FD-334 SS-4</strain>
    </source>
</reference>
<evidence type="ECO:0000313" key="6">
    <source>
        <dbReference type="Proteomes" id="UP000054270"/>
    </source>
</evidence>
<evidence type="ECO:0000259" key="4">
    <source>
        <dbReference type="Pfam" id="PF09995"/>
    </source>
</evidence>
<evidence type="ECO:0000256" key="2">
    <source>
        <dbReference type="ARBA" id="ARBA00022525"/>
    </source>
</evidence>
<sequence>MSHHNSSGEVHRYGSQPSQIINNSPFLLTGSQYSNNSYLSDLVASSLLPRLSDISSANLILGVFVATLIYLLVVHKLRFRAIRKLEKQYGSVSQDFQSIDYKDAQVILANLFLLEAPWVFLTAKDFAFLRAFGISEISDVSIKAKKMVDQTGLRYSDTVVFATEWIMNPLDSERAVLSINRVNFIHSRFKGIKDDQMLYTLCLLICEVFQWIDKYEWRQSVPLEKYASYVFWKEVGIRMGIPEKIMPETYEACAQLIVDFEAAEMHPSHNNERIAQGVIRLYQATLPKFLRPLFKNILIYFMDKRLRAAVMLRLDTKSMFVGKITALLPIALWIRAKFVRHCMLPRMTVPTVFAPTKDGERMHVVFWQMMPHYAQVTFSAKWGPNALYRRAFGLAVPGDKWVSKGYKLEEVGYGGRGSEKVLEVMERGKEGGCPYSTFGRVQNEGELGGLYAKFYGKGCPILQETLE</sequence>
<keyword evidence="6" id="KW-1185">Reference proteome</keyword>
<name>A0A0D2QA80_HYPSF</name>
<dbReference type="Proteomes" id="UP000054270">
    <property type="component" value="Unassembled WGS sequence"/>
</dbReference>
<keyword evidence="3" id="KW-0812">Transmembrane</keyword>
<dbReference type="OrthoDB" id="545169at2759"/>
<dbReference type="STRING" id="945553.A0A0D2QA80"/>
<dbReference type="Pfam" id="PF09995">
    <property type="entry name" value="MPAB_Lcp_cat"/>
    <property type="match status" value="1"/>
</dbReference>
<keyword evidence="3" id="KW-0472">Membrane</keyword>
<evidence type="ECO:0000313" key="5">
    <source>
        <dbReference type="EMBL" id="KJA28530.1"/>
    </source>
</evidence>